<dbReference type="Proteomes" id="UP000193560">
    <property type="component" value="Unassembled WGS sequence"/>
</dbReference>
<dbReference type="GO" id="GO:0061630">
    <property type="term" value="F:ubiquitin protein ligase activity"/>
    <property type="evidence" value="ECO:0007669"/>
    <property type="project" value="InterPro"/>
</dbReference>
<dbReference type="GO" id="GO:0008270">
    <property type="term" value="F:zinc ion binding"/>
    <property type="evidence" value="ECO:0007669"/>
    <property type="project" value="UniProtKB-KW"/>
</dbReference>
<dbReference type="InterPro" id="IPR014891">
    <property type="entry name" value="DWNN_domain"/>
</dbReference>
<keyword evidence="4" id="KW-0862">Zinc</keyword>
<keyword evidence="2" id="KW-0479">Metal-binding</keyword>
<keyword evidence="5" id="KW-0539">Nucleus</keyword>
<dbReference type="Pfam" id="PF13696">
    <property type="entry name" value="zf-CCHC_2"/>
    <property type="match status" value="1"/>
</dbReference>
<protein>
    <submittedName>
        <fullName evidence="10">DWNN domain-domain-containing protein</fullName>
    </submittedName>
</protein>
<keyword evidence="3 6" id="KW-0863">Zinc-finger</keyword>
<comment type="caution">
    <text evidence="10">The sequence shown here is derived from an EMBL/GenBank/DDBJ whole genome shotgun (WGS) entry which is preliminary data.</text>
</comment>
<dbReference type="OrthoDB" id="106784at2759"/>
<evidence type="ECO:0000256" key="6">
    <source>
        <dbReference type="PROSITE-ProRule" id="PRU00047"/>
    </source>
</evidence>
<dbReference type="Gene3D" id="3.30.40.10">
    <property type="entry name" value="Zinc/RING finger domain, C3HC4 (zinc finger)"/>
    <property type="match status" value="1"/>
</dbReference>
<dbReference type="AlphaFoldDB" id="A0A1X2IAM4"/>
<feature type="compositionally biased region" description="Polar residues" evidence="7">
    <location>
        <begin position="487"/>
        <end position="502"/>
    </location>
</feature>
<reference evidence="10 11" key="1">
    <citation type="submission" date="2016-07" db="EMBL/GenBank/DDBJ databases">
        <title>Pervasive Adenine N6-methylation of Active Genes in Fungi.</title>
        <authorList>
            <consortium name="DOE Joint Genome Institute"/>
            <person name="Mondo S.J."/>
            <person name="Dannebaum R.O."/>
            <person name="Kuo R.C."/>
            <person name="Labutti K."/>
            <person name="Haridas S."/>
            <person name="Kuo A."/>
            <person name="Salamov A."/>
            <person name="Ahrendt S.R."/>
            <person name="Lipzen A."/>
            <person name="Sullivan W."/>
            <person name="Andreopoulos W.B."/>
            <person name="Clum A."/>
            <person name="Lindquist E."/>
            <person name="Daum C."/>
            <person name="Ramamoorthy G.K."/>
            <person name="Gryganskyi A."/>
            <person name="Culley D."/>
            <person name="Magnuson J.K."/>
            <person name="James T.Y."/>
            <person name="O'Malley M.A."/>
            <person name="Stajich J.E."/>
            <person name="Spatafora J.W."/>
            <person name="Visel A."/>
            <person name="Grigoriev I.V."/>
        </authorList>
    </citation>
    <scope>NUCLEOTIDE SEQUENCE [LARGE SCALE GENOMIC DNA]</scope>
    <source>
        <strain evidence="10 11">NRRL 1336</strain>
    </source>
</reference>
<dbReference type="InterPro" id="IPR033489">
    <property type="entry name" value="RBBP6"/>
</dbReference>
<dbReference type="Pfam" id="PF08783">
    <property type="entry name" value="DWNN"/>
    <property type="match status" value="1"/>
</dbReference>
<dbReference type="InterPro" id="IPR025829">
    <property type="entry name" value="Zn_knuckle_CX2CX3GHX4C"/>
</dbReference>
<feature type="region of interest" description="Disordered" evidence="7">
    <location>
        <begin position="135"/>
        <end position="194"/>
    </location>
</feature>
<evidence type="ECO:0000256" key="1">
    <source>
        <dbReference type="ARBA" id="ARBA00004123"/>
    </source>
</evidence>
<dbReference type="GO" id="GO:0003676">
    <property type="term" value="F:nucleic acid binding"/>
    <property type="evidence" value="ECO:0007669"/>
    <property type="project" value="InterPro"/>
</dbReference>
<dbReference type="CDD" id="cd16620">
    <property type="entry name" value="vRING-HC-C4C4_RBBP6"/>
    <property type="match status" value="1"/>
</dbReference>
<evidence type="ECO:0000256" key="7">
    <source>
        <dbReference type="SAM" id="MobiDB-lite"/>
    </source>
</evidence>
<name>A0A1X2IAM4_9FUNG</name>
<evidence type="ECO:0000256" key="5">
    <source>
        <dbReference type="ARBA" id="ARBA00023242"/>
    </source>
</evidence>
<feature type="region of interest" description="Disordered" evidence="7">
    <location>
        <begin position="225"/>
        <end position="271"/>
    </location>
</feature>
<feature type="region of interest" description="Disordered" evidence="7">
    <location>
        <begin position="456"/>
        <end position="502"/>
    </location>
</feature>
<dbReference type="Gene3D" id="4.10.60.10">
    <property type="entry name" value="Zinc finger, CCHC-type"/>
    <property type="match status" value="1"/>
</dbReference>
<dbReference type="GO" id="GO:0005634">
    <property type="term" value="C:nucleus"/>
    <property type="evidence" value="ECO:0007669"/>
    <property type="project" value="UniProtKB-SubCell"/>
</dbReference>
<evidence type="ECO:0000256" key="3">
    <source>
        <dbReference type="ARBA" id="ARBA00022771"/>
    </source>
</evidence>
<gene>
    <name evidence="10" type="ORF">BCR42DRAFT_378891</name>
</gene>
<evidence type="ECO:0000313" key="11">
    <source>
        <dbReference type="Proteomes" id="UP000193560"/>
    </source>
</evidence>
<sequence length="502" mass="55147">MSVIYYKFKAAKHSDYDVFTFDGSGATVFDVKKEIIRAKRLGKGTDFDLAIYNAQTDEEYNDDMFMVPRNTSVIVRRLPPSRPGKGTAQRYVQGAGPMDGKGMGASGIGIMKGTTQPSSAVHATGRRNMVLNALPQQQQQQHQQALDNTHATGGGVNPFQQSSQGQDSSGDSQLPQQQQQQQTEALQGDTEDSEEARIQAMFQQTTDQWGAMQERLAEQQYIPFNARGGDARRGRGGYQHNGTPRTPDQNSGSSSSAPAGLDSKDLHQGPQKVPPATYVCYRCGQKGHYINQCPTNGDKDYDKHPRIKRTTGIPRSFLKVIEAPKDAVKSGTGGLMVTPKGDIVVAQADSSTWDQHMAKAATALGAGGDLLDWYDSIPSPDYVQCPLCQGLMREATITPCCGASFCDECIRGHLLENDFCCFDCHQHIRHGLDGLIPNTEVRLWIDQYVRRFATSGGGLRQQQQQQQQQHGEDEDDSMDVKNADGGQAQNEDGQQMHLQQQQ</sequence>
<dbReference type="STRING" id="90262.A0A1X2IAM4"/>
<evidence type="ECO:0000256" key="4">
    <source>
        <dbReference type="ARBA" id="ARBA00022833"/>
    </source>
</evidence>
<dbReference type="InterPro" id="IPR036875">
    <property type="entry name" value="Znf_CCHC_sf"/>
</dbReference>
<dbReference type="SUPFAM" id="SSF57850">
    <property type="entry name" value="RING/U-box"/>
    <property type="match status" value="1"/>
</dbReference>
<dbReference type="PROSITE" id="PS51282">
    <property type="entry name" value="DWNN"/>
    <property type="match status" value="1"/>
</dbReference>
<comment type="subcellular location">
    <subcellularLocation>
        <location evidence="1">Nucleus</location>
    </subcellularLocation>
</comment>
<proteinExistence type="predicted"/>
<evidence type="ECO:0000259" key="9">
    <source>
        <dbReference type="PROSITE" id="PS51282"/>
    </source>
</evidence>
<accession>A0A1X2IAM4</accession>
<organism evidence="10 11">
    <name type="scientific">Absidia repens</name>
    <dbReference type="NCBI Taxonomy" id="90262"/>
    <lineage>
        <taxon>Eukaryota</taxon>
        <taxon>Fungi</taxon>
        <taxon>Fungi incertae sedis</taxon>
        <taxon>Mucoromycota</taxon>
        <taxon>Mucoromycotina</taxon>
        <taxon>Mucoromycetes</taxon>
        <taxon>Mucorales</taxon>
        <taxon>Cunninghamellaceae</taxon>
        <taxon>Absidia</taxon>
    </lineage>
</organism>
<dbReference type="InterPro" id="IPR013083">
    <property type="entry name" value="Znf_RING/FYVE/PHD"/>
</dbReference>
<feature type="compositionally biased region" description="Low complexity" evidence="7">
    <location>
        <begin position="160"/>
        <end position="182"/>
    </location>
</feature>
<keyword evidence="11" id="KW-1185">Reference proteome</keyword>
<feature type="region of interest" description="Disordered" evidence="7">
    <location>
        <begin position="78"/>
        <end position="99"/>
    </location>
</feature>
<evidence type="ECO:0000259" key="8">
    <source>
        <dbReference type="PROSITE" id="PS50158"/>
    </source>
</evidence>
<dbReference type="GO" id="GO:0016567">
    <property type="term" value="P:protein ubiquitination"/>
    <property type="evidence" value="ECO:0007669"/>
    <property type="project" value="InterPro"/>
</dbReference>
<feature type="compositionally biased region" description="Polar residues" evidence="7">
    <location>
        <begin position="240"/>
        <end position="257"/>
    </location>
</feature>
<dbReference type="EMBL" id="MCGE01000018">
    <property type="protein sequence ID" value="ORZ12802.1"/>
    <property type="molecule type" value="Genomic_DNA"/>
</dbReference>
<dbReference type="PANTHER" id="PTHR15439">
    <property type="entry name" value="RETINOBLASTOMA-BINDING PROTEIN 6"/>
    <property type="match status" value="1"/>
</dbReference>
<dbReference type="PANTHER" id="PTHR15439:SF0">
    <property type="entry name" value="CELL DIVISION CYCLE AND APOPTOSIS REGULATOR PROTEIN 1-RELATED"/>
    <property type="match status" value="1"/>
</dbReference>
<evidence type="ECO:0000256" key="2">
    <source>
        <dbReference type="ARBA" id="ARBA00022723"/>
    </source>
</evidence>
<evidence type="ECO:0000313" key="10">
    <source>
        <dbReference type="EMBL" id="ORZ12802.1"/>
    </source>
</evidence>
<dbReference type="SMART" id="SM00343">
    <property type="entry name" value="ZnF_C2HC"/>
    <property type="match status" value="1"/>
</dbReference>
<dbReference type="FunFam" id="4.10.60.10:FF:000005">
    <property type="entry name" value="E3 ubiquitin-protein ligase RBBP6"/>
    <property type="match status" value="1"/>
</dbReference>
<dbReference type="SUPFAM" id="SSF57756">
    <property type="entry name" value="Retrovirus zinc finger-like domains"/>
    <property type="match status" value="1"/>
</dbReference>
<dbReference type="GO" id="GO:0006397">
    <property type="term" value="P:mRNA processing"/>
    <property type="evidence" value="ECO:0007669"/>
    <property type="project" value="InterPro"/>
</dbReference>
<feature type="domain" description="CCHC-type" evidence="8">
    <location>
        <begin position="280"/>
        <end position="294"/>
    </location>
</feature>
<dbReference type="SMART" id="SM01180">
    <property type="entry name" value="DWNN"/>
    <property type="match status" value="1"/>
</dbReference>
<dbReference type="InterPro" id="IPR001878">
    <property type="entry name" value="Znf_CCHC"/>
</dbReference>
<dbReference type="Gene3D" id="3.10.20.90">
    <property type="entry name" value="Phosphatidylinositol 3-kinase Catalytic Subunit, Chain A, domain 1"/>
    <property type="match status" value="1"/>
</dbReference>
<dbReference type="PROSITE" id="PS50158">
    <property type="entry name" value="ZF_CCHC"/>
    <property type="match status" value="1"/>
</dbReference>
<dbReference type="GO" id="GO:0006511">
    <property type="term" value="P:ubiquitin-dependent protein catabolic process"/>
    <property type="evidence" value="ECO:0007669"/>
    <property type="project" value="TreeGrafter"/>
</dbReference>
<feature type="domain" description="DWNN" evidence="9">
    <location>
        <begin position="4"/>
        <end position="79"/>
    </location>
</feature>